<dbReference type="GO" id="GO:0005737">
    <property type="term" value="C:cytoplasm"/>
    <property type="evidence" value="ECO:0007669"/>
    <property type="project" value="TreeGrafter"/>
</dbReference>
<accession>A0AA84Z4F0</accession>
<dbReference type="Proteomes" id="UP000050790">
    <property type="component" value="Unassembled WGS sequence"/>
</dbReference>
<dbReference type="WBParaSite" id="SMRG1_1100.1">
    <property type="protein sequence ID" value="SMRG1_1100.1"/>
    <property type="gene ID" value="SMRG1_1100"/>
</dbReference>
<dbReference type="InterPro" id="IPR027417">
    <property type="entry name" value="P-loop_NTPase"/>
</dbReference>
<dbReference type="SUPFAM" id="SSF52540">
    <property type="entry name" value="P-loop containing nucleoside triphosphate hydrolases"/>
    <property type="match status" value="1"/>
</dbReference>
<dbReference type="PANTHER" id="PTHR23305">
    <property type="entry name" value="OBG GTPASE FAMILY"/>
    <property type="match status" value="1"/>
</dbReference>
<evidence type="ECO:0000313" key="1">
    <source>
        <dbReference type="Proteomes" id="UP000050790"/>
    </source>
</evidence>
<proteinExistence type="predicted"/>
<dbReference type="InterPro" id="IPR012675">
    <property type="entry name" value="Beta-grasp_dom_sf"/>
</dbReference>
<name>A0AA84Z4F0_9TREM</name>
<reference evidence="2" key="1">
    <citation type="submission" date="2023-11" db="UniProtKB">
        <authorList>
            <consortium name="WormBaseParasite"/>
        </authorList>
    </citation>
    <scope>IDENTIFICATION</scope>
</reference>
<dbReference type="PANTHER" id="PTHR23305:SF11">
    <property type="entry name" value="OBG-LIKE ATPASE 1"/>
    <property type="match status" value="1"/>
</dbReference>
<dbReference type="AlphaFoldDB" id="A0AA84Z4F0"/>
<dbReference type="Gene3D" id="3.40.50.300">
    <property type="entry name" value="P-loop containing nucleotide triphosphate hydrolases"/>
    <property type="match status" value="1"/>
</dbReference>
<sequence length="79" mass="8855">MSKKKGDVPKKAVLLGRIGTNLKCGVVGLPNVGQVPAENFPFCTINPNESRVAVPDERFDWLCEYHQPVRWVSYVLQLT</sequence>
<evidence type="ECO:0000313" key="2">
    <source>
        <dbReference type="WBParaSite" id="SMRG1_1100.1"/>
    </source>
</evidence>
<dbReference type="Gene3D" id="3.10.20.30">
    <property type="match status" value="1"/>
</dbReference>
<dbReference type="GO" id="GO:0016887">
    <property type="term" value="F:ATP hydrolysis activity"/>
    <property type="evidence" value="ECO:0007669"/>
    <property type="project" value="TreeGrafter"/>
</dbReference>
<organism evidence="1 2">
    <name type="scientific">Schistosoma margrebowiei</name>
    <dbReference type="NCBI Taxonomy" id="48269"/>
    <lineage>
        <taxon>Eukaryota</taxon>
        <taxon>Metazoa</taxon>
        <taxon>Spiralia</taxon>
        <taxon>Lophotrochozoa</taxon>
        <taxon>Platyhelminthes</taxon>
        <taxon>Trematoda</taxon>
        <taxon>Digenea</taxon>
        <taxon>Strigeidida</taxon>
        <taxon>Schistosomatoidea</taxon>
        <taxon>Schistosomatidae</taxon>
        <taxon>Schistosoma</taxon>
    </lineage>
</organism>
<protein>
    <submittedName>
        <fullName evidence="2">Uncharacterized protein</fullName>
    </submittedName>
</protein>